<sequence>MRSSSNFFSKVRSILHRNIFLMTFTQHFPYKNQLLYVKKEMKVLCDLLFTAFNSFQNAPGYAGEKKYIPDVKIGILAFGYKQITLVLFSL</sequence>
<protein>
    <submittedName>
        <fullName evidence="1">Uncharacterized protein</fullName>
    </submittedName>
</protein>
<dbReference type="Proteomes" id="UP000824782">
    <property type="component" value="Unassembled WGS sequence"/>
</dbReference>
<evidence type="ECO:0000313" key="2">
    <source>
        <dbReference type="Proteomes" id="UP000824782"/>
    </source>
</evidence>
<dbReference type="EMBL" id="WNYA01000003">
    <property type="protein sequence ID" value="KAG8583961.1"/>
    <property type="molecule type" value="Genomic_DNA"/>
</dbReference>
<organism evidence="1 2">
    <name type="scientific">Engystomops pustulosus</name>
    <name type="common">Tungara frog</name>
    <name type="synonym">Physalaemus pustulosus</name>
    <dbReference type="NCBI Taxonomy" id="76066"/>
    <lineage>
        <taxon>Eukaryota</taxon>
        <taxon>Metazoa</taxon>
        <taxon>Chordata</taxon>
        <taxon>Craniata</taxon>
        <taxon>Vertebrata</taxon>
        <taxon>Euteleostomi</taxon>
        <taxon>Amphibia</taxon>
        <taxon>Batrachia</taxon>
        <taxon>Anura</taxon>
        <taxon>Neobatrachia</taxon>
        <taxon>Hyloidea</taxon>
        <taxon>Leptodactylidae</taxon>
        <taxon>Leiuperinae</taxon>
        <taxon>Engystomops</taxon>
    </lineage>
</organism>
<evidence type="ECO:0000313" key="1">
    <source>
        <dbReference type="EMBL" id="KAG8583961.1"/>
    </source>
</evidence>
<comment type="caution">
    <text evidence="1">The sequence shown here is derived from an EMBL/GenBank/DDBJ whole genome shotgun (WGS) entry which is preliminary data.</text>
</comment>
<dbReference type="AlphaFoldDB" id="A0AAV7CGM7"/>
<reference evidence="1" key="1">
    <citation type="thesis" date="2020" institute="ProQuest LLC" country="789 East Eisenhower Parkway, Ann Arbor, MI, USA">
        <title>Comparative Genomics and Chromosome Evolution.</title>
        <authorList>
            <person name="Mudd A.B."/>
        </authorList>
    </citation>
    <scope>NUCLEOTIDE SEQUENCE</scope>
    <source>
        <strain evidence="1">237g6f4</strain>
        <tissue evidence="1">Blood</tissue>
    </source>
</reference>
<name>A0AAV7CGM7_ENGPU</name>
<accession>A0AAV7CGM7</accession>
<proteinExistence type="predicted"/>
<gene>
    <name evidence="1" type="ORF">GDO81_008613</name>
</gene>
<keyword evidence="2" id="KW-1185">Reference proteome</keyword>